<sequence length="75" mass="7824">MADPLHERDETLPALRKVLRAAGPYLDALPERAPASVPQREAPAPTLAGLGDDVTIVPNAAGVTGGARGWKLMGR</sequence>
<proteinExistence type="predicted"/>
<evidence type="ECO:0000313" key="1">
    <source>
        <dbReference type="EMBL" id="UWZ34082.1"/>
    </source>
</evidence>
<organism evidence="1 2">
    <name type="scientific">Dactylosporangium roseum</name>
    <dbReference type="NCBI Taxonomy" id="47989"/>
    <lineage>
        <taxon>Bacteria</taxon>
        <taxon>Bacillati</taxon>
        <taxon>Actinomycetota</taxon>
        <taxon>Actinomycetes</taxon>
        <taxon>Micromonosporales</taxon>
        <taxon>Micromonosporaceae</taxon>
        <taxon>Dactylosporangium</taxon>
    </lineage>
</organism>
<protein>
    <submittedName>
        <fullName evidence="1">Uncharacterized protein</fullName>
    </submittedName>
</protein>
<evidence type="ECO:0000313" key="2">
    <source>
        <dbReference type="Proteomes" id="UP001058271"/>
    </source>
</evidence>
<dbReference type="Proteomes" id="UP001058271">
    <property type="component" value="Chromosome"/>
</dbReference>
<dbReference type="RefSeq" id="WP_260723375.1">
    <property type="nucleotide sequence ID" value="NZ_CP073721.1"/>
</dbReference>
<dbReference type="EMBL" id="CP073721">
    <property type="protein sequence ID" value="UWZ34082.1"/>
    <property type="molecule type" value="Genomic_DNA"/>
</dbReference>
<name>A0ABY5YX25_9ACTN</name>
<accession>A0ABY5YX25</accession>
<gene>
    <name evidence="1" type="ORF">Drose_22810</name>
</gene>
<keyword evidence="2" id="KW-1185">Reference proteome</keyword>
<reference evidence="1" key="1">
    <citation type="submission" date="2021-04" db="EMBL/GenBank/DDBJ databases">
        <title>Biosynthetic gene clusters of Dactylosporangioum roseum.</title>
        <authorList>
            <person name="Hartkoorn R.C."/>
            <person name="Beaudoing E."/>
            <person name="Hot D."/>
            <person name="Moureu S."/>
        </authorList>
    </citation>
    <scope>NUCLEOTIDE SEQUENCE</scope>
    <source>
        <strain evidence="1">NRRL B-16295</strain>
    </source>
</reference>